<protein>
    <recommendedName>
        <fullName evidence="7">Small ribosomal subunit protein uS9m</fullName>
    </recommendedName>
    <alternativeName>
        <fullName evidence="8">28S ribosomal protein S9, mitochondrial</fullName>
    </alternativeName>
</protein>
<dbReference type="GO" id="GO:0003723">
    <property type="term" value="F:RNA binding"/>
    <property type="evidence" value="ECO:0007669"/>
    <property type="project" value="TreeGrafter"/>
</dbReference>
<comment type="similarity">
    <text evidence="2">Belongs to the universal ribosomal protein uS9 family.</text>
</comment>
<dbReference type="Pfam" id="PF00380">
    <property type="entry name" value="Ribosomal_S9"/>
    <property type="match status" value="1"/>
</dbReference>
<dbReference type="InterPro" id="IPR020568">
    <property type="entry name" value="Ribosomal_Su5_D2-typ_SF"/>
</dbReference>
<dbReference type="InterPro" id="IPR014721">
    <property type="entry name" value="Ribsml_uS5_D2-typ_fold_subgr"/>
</dbReference>
<dbReference type="Gene3D" id="3.30.230.10">
    <property type="match status" value="1"/>
</dbReference>
<keyword evidence="4" id="KW-0689">Ribosomal protein</keyword>
<dbReference type="GO" id="GO:0005743">
    <property type="term" value="C:mitochondrial inner membrane"/>
    <property type="evidence" value="ECO:0007669"/>
    <property type="project" value="UniProtKB-ARBA"/>
</dbReference>
<evidence type="ECO:0000256" key="4">
    <source>
        <dbReference type="ARBA" id="ARBA00022980"/>
    </source>
</evidence>
<dbReference type="PANTHER" id="PTHR21569:SF1">
    <property type="entry name" value="SMALL RIBOSOMAL SUBUNIT PROTEIN US9M"/>
    <property type="match status" value="1"/>
</dbReference>
<evidence type="ECO:0000256" key="8">
    <source>
        <dbReference type="ARBA" id="ARBA00076042"/>
    </source>
</evidence>
<reference evidence="10" key="1">
    <citation type="submission" date="2022-01" db="EMBL/GenBank/DDBJ databases">
        <authorList>
            <person name="King R."/>
        </authorList>
    </citation>
    <scope>NUCLEOTIDE SEQUENCE</scope>
</reference>
<organism evidence="10 11">
    <name type="scientific">Phaedon cochleariae</name>
    <name type="common">Mustard beetle</name>
    <dbReference type="NCBI Taxonomy" id="80249"/>
    <lineage>
        <taxon>Eukaryota</taxon>
        <taxon>Metazoa</taxon>
        <taxon>Ecdysozoa</taxon>
        <taxon>Arthropoda</taxon>
        <taxon>Hexapoda</taxon>
        <taxon>Insecta</taxon>
        <taxon>Pterygota</taxon>
        <taxon>Neoptera</taxon>
        <taxon>Endopterygota</taxon>
        <taxon>Coleoptera</taxon>
        <taxon>Polyphaga</taxon>
        <taxon>Cucujiformia</taxon>
        <taxon>Chrysomeloidea</taxon>
        <taxon>Chrysomelidae</taxon>
        <taxon>Chrysomelinae</taxon>
        <taxon>Chrysomelini</taxon>
        <taxon>Phaedon</taxon>
    </lineage>
</organism>
<evidence type="ECO:0000256" key="5">
    <source>
        <dbReference type="ARBA" id="ARBA00023128"/>
    </source>
</evidence>
<gene>
    <name evidence="10" type="ORF">PHAECO_LOCUS6696</name>
</gene>
<evidence type="ECO:0000313" key="11">
    <source>
        <dbReference type="Proteomes" id="UP001153737"/>
    </source>
</evidence>
<reference evidence="10" key="2">
    <citation type="submission" date="2022-10" db="EMBL/GenBank/DDBJ databases">
        <authorList>
            <consortium name="ENA_rothamsted_submissions"/>
            <consortium name="culmorum"/>
            <person name="King R."/>
        </authorList>
    </citation>
    <scope>NUCLEOTIDE SEQUENCE</scope>
</reference>
<dbReference type="EMBL" id="OU896708">
    <property type="protein sequence ID" value="CAH1156160.1"/>
    <property type="molecule type" value="Genomic_DNA"/>
</dbReference>
<evidence type="ECO:0000256" key="3">
    <source>
        <dbReference type="ARBA" id="ARBA00022946"/>
    </source>
</evidence>
<dbReference type="GO" id="GO:0003735">
    <property type="term" value="F:structural constituent of ribosome"/>
    <property type="evidence" value="ECO:0007669"/>
    <property type="project" value="InterPro"/>
</dbReference>
<dbReference type="AlphaFoldDB" id="A0A9P0DN21"/>
<keyword evidence="11" id="KW-1185">Reference proteome</keyword>
<evidence type="ECO:0000256" key="2">
    <source>
        <dbReference type="ARBA" id="ARBA00005251"/>
    </source>
</evidence>
<dbReference type="FunFam" id="3.30.230.10:FF:000035">
    <property type="entry name" value="28S ribosomal protein S9, mitochondrial"/>
    <property type="match status" value="1"/>
</dbReference>
<evidence type="ECO:0000256" key="6">
    <source>
        <dbReference type="ARBA" id="ARBA00023274"/>
    </source>
</evidence>
<evidence type="ECO:0000256" key="9">
    <source>
        <dbReference type="SAM" id="MobiDB-lite"/>
    </source>
</evidence>
<dbReference type="SUPFAM" id="SSF54211">
    <property type="entry name" value="Ribosomal protein S5 domain 2-like"/>
    <property type="match status" value="1"/>
</dbReference>
<keyword evidence="5" id="KW-0496">Mitochondrion</keyword>
<name>A0A9P0DN21_PHACE</name>
<accession>A0A9P0DN21</accession>
<evidence type="ECO:0000256" key="7">
    <source>
        <dbReference type="ARBA" id="ARBA00039318"/>
    </source>
</evidence>
<keyword evidence="6" id="KW-0687">Ribonucleoprotein</keyword>
<dbReference type="Proteomes" id="UP001153737">
    <property type="component" value="Chromosome 2"/>
</dbReference>
<evidence type="ECO:0000256" key="1">
    <source>
        <dbReference type="ARBA" id="ARBA00004173"/>
    </source>
</evidence>
<dbReference type="PANTHER" id="PTHR21569">
    <property type="entry name" value="RIBOSOMAL PROTEIN S9"/>
    <property type="match status" value="1"/>
</dbReference>
<proteinExistence type="inferred from homology"/>
<keyword evidence="3" id="KW-0809">Transit peptide</keyword>
<evidence type="ECO:0000313" key="10">
    <source>
        <dbReference type="EMBL" id="CAH1156160.1"/>
    </source>
</evidence>
<comment type="subcellular location">
    <subcellularLocation>
        <location evidence="1">Mitochondrion</location>
    </subcellularLocation>
</comment>
<sequence>MILRRTLCLLDPLRSSVLLNYPGVAVAFPTVEACMFSTNNSKPDPIDQVDKYGKNISKAMKSYLERAHEHDEFMKTQREEFQIGKRHLANMMGEDPETFTQEDIDNAIEYLFPSGLYDKKARPLMKPPEEVFPQRKAAEFDETGRPHHFLFYTGKPNYYQVLHNIVQHINDLYKYENTMLRKGLKPDPNSTLELSGYQWLDKMSLENTLVETLGDKDYDCFVTAIERLSCLPYSYRVKDFIFQYTKPLMNQVQTYEAPKPQYDSEGRAYVTTYECLRKTARGDVTIRMPGTGNISINGKDITYFEDIQSREQLLFPLLFTNMQTKVDIECNVAGGGPSGQSGALRWGIAWGLRSFVDKEMIEKMRLAGLLTRDYRTRERKKPGQAGARRKFTWKKR</sequence>
<dbReference type="GO" id="GO:0005763">
    <property type="term" value="C:mitochondrial small ribosomal subunit"/>
    <property type="evidence" value="ECO:0007669"/>
    <property type="project" value="TreeGrafter"/>
</dbReference>
<dbReference type="OrthoDB" id="10254627at2759"/>
<feature type="region of interest" description="Disordered" evidence="9">
    <location>
        <begin position="377"/>
        <end position="396"/>
    </location>
</feature>
<dbReference type="InterPro" id="IPR000754">
    <property type="entry name" value="Ribosomal_uS9"/>
</dbReference>
<dbReference type="GO" id="GO:0006412">
    <property type="term" value="P:translation"/>
    <property type="evidence" value="ECO:0007669"/>
    <property type="project" value="InterPro"/>
</dbReference>